<dbReference type="InterPro" id="IPR036465">
    <property type="entry name" value="vWFA_dom_sf"/>
</dbReference>
<dbReference type="AlphaFoldDB" id="A0A2D0N3N2"/>
<dbReference type="Gene3D" id="3.40.50.410">
    <property type="entry name" value="von Willebrand factor, type A domain"/>
    <property type="match status" value="1"/>
</dbReference>
<keyword evidence="8" id="KW-1185">Reference proteome</keyword>
<organism evidence="7 8">
    <name type="scientific">Flavilitoribacter nigricans (strain ATCC 23147 / DSM 23189 / NBRC 102662 / NCIMB 1420 / SS-2)</name>
    <name type="common">Lewinella nigricans</name>
    <dbReference type="NCBI Taxonomy" id="1122177"/>
    <lineage>
        <taxon>Bacteria</taxon>
        <taxon>Pseudomonadati</taxon>
        <taxon>Bacteroidota</taxon>
        <taxon>Saprospiria</taxon>
        <taxon>Saprospirales</taxon>
        <taxon>Lewinellaceae</taxon>
        <taxon>Flavilitoribacter</taxon>
    </lineage>
</organism>
<dbReference type="InterPro" id="IPR050768">
    <property type="entry name" value="UPF0353/GerABKA_families"/>
</dbReference>
<evidence type="ECO:0000313" key="7">
    <source>
        <dbReference type="EMBL" id="PHN03114.1"/>
    </source>
</evidence>
<keyword evidence="1" id="KW-1003">Cell membrane</keyword>
<dbReference type="PANTHER" id="PTHR22550:SF5">
    <property type="entry name" value="LEUCINE ZIPPER PROTEIN 4"/>
    <property type="match status" value="1"/>
</dbReference>
<feature type="transmembrane region" description="Helical" evidence="5">
    <location>
        <begin position="309"/>
        <end position="327"/>
    </location>
</feature>
<keyword evidence="2 5" id="KW-0812">Transmembrane</keyword>
<evidence type="ECO:0000256" key="2">
    <source>
        <dbReference type="ARBA" id="ARBA00022692"/>
    </source>
</evidence>
<dbReference type="EMBL" id="PDUD01000034">
    <property type="protein sequence ID" value="PHN03114.1"/>
    <property type="molecule type" value="Genomic_DNA"/>
</dbReference>
<accession>A0A2D0N3N2</accession>
<evidence type="ECO:0000256" key="4">
    <source>
        <dbReference type="ARBA" id="ARBA00023136"/>
    </source>
</evidence>
<keyword evidence="4 5" id="KW-0472">Membrane</keyword>
<evidence type="ECO:0000259" key="6">
    <source>
        <dbReference type="PROSITE" id="PS50234"/>
    </source>
</evidence>
<dbReference type="NCBIfam" id="TIGR02226">
    <property type="entry name" value="two_anch"/>
    <property type="match status" value="1"/>
</dbReference>
<keyword evidence="3 5" id="KW-1133">Transmembrane helix</keyword>
<dbReference type="SMART" id="SM00327">
    <property type="entry name" value="VWA"/>
    <property type="match status" value="1"/>
</dbReference>
<dbReference type="OrthoDB" id="6206554at2"/>
<dbReference type="PANTHER" id="PTHR22550">
    <property type="entry name" value="SPORE GERMINATION PROTEIN"/>
    <property type="match status" value="1"/>
</dbReference>
<evidence type="ECO:0000256" key="1">
    <source>
        <dbReference type="ARBA" id="ARBA00022475"/>
    </source>
</evidence>
<reference evidence="7 8" key="1">
    <citation type="submission" date="2017-10" db="EMBL/GenBank/DDBJ databases">
        <title>The draft genome sequence of Lewinella nigricans NBRC 102662.</title>
        <authorList>
            <person name="Wang K."/>
        </authorList>
    </citation>
    <scope>NUCLEOTIDE SEQUENCE [LARGE SCALE GENOMIC DNA]</scope>
    <source>
        <strain evidence="7 8">NBRC 102662</strain>
    </source>
</reference>
<protein>
    <submittedName>
        <fullName evidence="7">Aerotolerance regulator BatA</fullName>
    </submittedName>
</protein>
<dbReference type="InterPro" id="IPR024163">
    <property type="entry name" value="Aerotolerance_reg_N"/>
</dbReference>
<sequence>MFGGISFANPAVLILLLLIPALGVWYYYRRRQRYATLRMPTLRGIEGIQSIRGRLRALLPILRVLAVGALIIALARPQQILEEEEVKAEGIDIAMVMDLSSSMLAEDFEPNRLEVSKRVASDFVDKREFDRVGLIVFSGEAFTQCPLTIDHDVVKTFLSQLQCGLLEDGTAIGLGLATAVNRLKESEAESKVVILLTDGVNNTGYQSPKLAAQIAQEFGIKVYTIGVGSMGETLAPVSRRSDGKFIFGIARVEIDEELLKEIADMTGGQYFRATDAESLEAIYASIDQLEKTEMEVTSFRRYKEEFHRFAFWGLIFLLLELILRYSILRTIP</sequence>
<dbReference type="PROSITE" id="PS50234">
    <property type="entry name" value="VWFA"/>
    <property type="match status" value="1"/>
</dbReference>
<comment type="caution">
    <text evidence="7">The sequence shown here is derived from an EMBL/GenBank/DDBJ whole genome shotgun (WGS) entry which is preliminary data.</text>
</comment>
<dbReference type="InterPro" id="IPR011933">
    <property type="entry name" value="Double_TM_dom"/>
</dbReference>
<dbReference type="Pfam" id="PF07584">
    <property type="entry name" value="BatA"/>
    <property type="match status" value="1"/>
</dbReference>
<evidence type="ECO:0000256" key="5">
    <source>
        <dbReference type="SAM" id="Phobius"/>
    </source>
</evidence>
<dbReference type="PRINTS" id="PR00453">
    <property type="entry name" value="VWFADOMAIN"/>
</dbReference>
<dbReference type="Pfam" id="PF00092">
    <property type="entry name" value="VWA"/>
    <property type="match status" value="1"/>
</dbReference>
<dbReference type="RefSeq" id="WP_099153554.1">
    <property type="nucleotide sequence ID" value="NZ_PDUD01000034.1"/>
</dbReference>
<feature type="transmembrane region" description="Helical" evidence="5">
    <location>
        <begin position="6"/>
        <end position="28"/>
    </location>
</feature>
<gene>
    <name evidence="7" type="ORF">CRP01_28970</name>
</gene>
<feature type="domain" description="VWFA" evidence="6">
    <location>
        <begin position="92"/>
        <end position="286"/>
    </location>
</feature>
<dbReference type="InterPro" id="IPR002035">
    <property type="entry name" value="VWF_A"/>
</dbReference>
<name>A0A2D0N3N2_FLAN2</name>
<dbReference type="CDD" id="cd01467">
    <property type="entry name" value="vWA_BatA_type"/>
    <property type="match status" value="1"/>
</dbReference>
<dbReference type="Proteomes" id="UP000223913">
    <property type="component" value="Unassembled WGS sequence"/>
</dbReference>
<evidence type="ECO:0000256" key="3">
    <source>
        <dbReference type="ARBA" id="ARBA00022989"/>
    </source>
</evidence>
<proteinExistence type="predicted"/>
<evidence type="ECO:0000313" key="8">
    <source>
        <dbReference type="Proteomes" id="UP000223913"/>
    </source>
</evidence>
<dbReference type="SUPFAM" id="SSF53300">
    <property type="entry name" value="vWA-like"/>
    <property type="match status" value="1"/>
</dbReference>
<dbReference type="InterPro" id="IPR033881">
    <property type="entry name" value="vWA_BatA_type"/>
</dbReference>